<dbReference type="AlphaFoldDB" id="A0A9Q1G5Q2"/>
<evidence type="ECO:0000313" key="1">
    <source>
        <dbReference type="EMBL" id="KAJ8375937.1"/>
    </source>
</evidence>
<dbReference type="OrthoDB" id="10543173at2759"/>
<dbReference type="Proteomes" id="UP001152622">
    <property type="component" value="Chromosome 2"/>
</dbReference>
<protein>
    <submittedName>
        <fullName evidence="1">Uncharacterized protein</fullName>
    </submittedName>
</protein>
<comment type="caution">
    <text evidence="1">The sequence shown here is derived from an EMBL/GenBank/DDBJ whole genome shotgun (WGS) entry which is preliminary data.</text>
</comment>
<gene>
    <name evidence="1" type="ORF">SKAU_G00065170</name>
</gene>
<name>A0A9Q1G5Q2_SYNKA</name>
<organism evidence="1 2">
    <name type="scientific">Synaphobranchus kaupii</name>
    <name type="common">Kaup's arrowtooth eel</name>
    <dbReference type="NCBI Taxonomy" id="118154"/>
    <lineage>
        <taxon>Eukaryota</taxon>
        <taxon>Metazoa</taxon>
        <taxon>Chordata</taxon>
        <taxon>Craniata</taxon>
        <taxon>Vertebrata</taxon>
        <taxon>Euteleostomi</taxon>
        <taxon>Actinopterygii</taxon>
        <taxon>Neopterygii</taxon>
        <taxon>Teleostei</taxon>
        <taxon>Anguilliformes</taxon>
        <taxon>Synaphobranchidae</taxon>
        <taxon>Synaphobranchus</taxon>
    </lineage>
</organism>
<keyword evidence="2" id="KW-1185">Reference proteome</keyword>
<evidence type="ECO:0000313" key="2">
    <source>
        <dbReference type="Proteomes" id="UP001152622"/>
    </source>
</evidence>
<dbReference type="EMBL" id="JAINUF010000002">
    <property type="protein sequence ID" value="KAJ8375937.1"/>
    <property type="molecule type" value="Genomic_DNA"/>
</dbReference>
<sequence length="126" mass="13758">MRCISPSQMLSVHPHEAILRGADMHLYYGGLRTGLRNILATATVHTDAVSPSSECGRRVKSSGKKHSCATRSVCQQIRKFCRVSWWDQIPLQNQGGELRREQATFCCGGSVPARRCAEGSVSLGGL</sequence>
<reference evidence="1" key="1">
    <citation type="journal article" date="2023" name="Science">
        <title>Genome structures resolve the early diversification of teleost fishes.</title>
        <authorList>
            <person name="Parey E."/>
            <person name="Louis A."/>
            <person name="Montfort J."/>
            <person name="Bouchez O."/>
            <person name="Roques C."/>
            <person name="Iampietro C."/>
            <person name="Lluch J."/>
            <person name="Castinel A."/>
            <person name="Donnadieu C."/>
            <person name="Desvignes T."/>
            <person name="Floi Bucao C."/>
            <person name="Jouanno E."/>
            <person name="Wen M."/>
            <person name="Mejri S."/>
            <person name="Dirks R."/>
            <person name="Jansen H."/>
            <person name="Henkel C."/>
            <person name="Chen W.J."/>
            <person name="Zahm M."/>
            <person name="Cabau C."/>
            <person name="Klopp C."/>
            <person name="Thompson A.W."/>
            <person name="Robinson-Rechavi M."/>
            <person name="Braasch I."/>
            <person name="Lecointre G."/>
            <person name="Bobe J."/>
            <person name="Postlethwait J.H."/>
            <person name="Berthelot C."/>
            <person name="Roest Crollius H."/>
            <person name="Guiguen Y."/>
        </authorList>
    </citation>
    <scope>NUCLEOTIDE SEQUENCE</scope>
    <source>
        <strain evidence="1">WJC10195</strain>
    </source>
</reference>
<proteinExistence type="predicted"/>
<accession>A0A9Q1G5Q2</accession>